<sequence length="433" mass="45418">MDRRTLTDLLSRLAAVHSVPGAQLAVRWRGEVITAETGVETSGTSRVVTAGSAFPVGSLTKPFTATAAMMLVADGDLELDEPIGEYLREVRGTATGQVSLRWLLSHTAGLAANVDELPTGTTRRRWAGTRAGHAVAHQPGTAFSYANTGYLLTGLLIEEVTGMGWREAVQSMVLRPLDIKPSFVLGPVARGPITGHAVLRDGAVVPVAAQTVTALEEPVAALAASATDLVRFAEAHLPSHPGPGLLDPGRAKDMRRDETAGLAAGPFGLADGWGAGWSLYRSSGPEWFGHDGTGDGAWSHLRVEPDSGTVVALLTNANTGVDVWEALVAELGIEIGHHSMSRLVDPGDPVAGPTDAVGRYTNGSESYTVTADAGRLHLAADAEPGAELTCYDSDQFTTTARTGTLPLLGRFLRHPGTGEIHSLQVTGRLARRT</sequence>
<reference evidence="3" key="1">
    <citation type="submission" date="2016-10" db="EMBL/GenBank/DDBJ databases">
        <authorList>
            <person name="Varghese N."/>
            <person name="Submissions S."/>
        </authorList>
    </citation>
    <scope>NUCLEOTIDE SEQUENCE [LARGE SCALE GENOMIC DNA]</scope>
    <source>
        <strain evidence="3">DSM 44260</strain>
    </source>
</reference>
<evidence type="ECO:0000313" key="3">
    <source>
        <dbReference type="Proteomes" id="UP000199051"/>
    </source>
</evidence>
<dbReference type="PANTHER" id="PTHR43283:SF3">
    <property type="entry name" value="BETA-LACTAMASE FAMILY PROTEIN (AFU_ORTHOLOGUE AFUA_5G07500)"/>
    <property type="match status" value="1"/>
</dbReference>
<accession>A0A1H9X915</accession>
<dbReference type="Gene3D" id="3.40.710.10">
    <property type="entry name" value="DD-peptidase/beta-lactamase superfamily"/>
    <property type="match status" value="1"/>
</dbReference>
<dbReference type="Pfam" id="PF00144">
    <property type="entry name" value="Beta-lactamase"/>
    <property type="match status" value="1"/>
</dbReference>
<evidence type="ECO:0000259" key="1">
    <source>
        <dbReference type="Pfam" id="PF00144"/>
    </source>
</evidence>
<name>A0A1H9X915_9PSEU</name>
<dbReference type="AlphaFoldDB" id="A0A1H9X915"/>
<evidence type="ECO:0000313" key="2">
    <source>
        <dbReference type="EMBL" id="SES42625.1"/>
    </source>
</evidence>
<organism evidence="2 3">
    <name type="scientific">Actinokineospora terrae</name>
    <dbReference type="NCBI Taxonomy" id="155974"/>
    <lineage>
        <taxon>Bacteria</taxon>
        <taxon>Bacillati</taxon>
        <taxon>Actinomycetota</taxon>
        <taxon>Actinomycetes</taxon>
        <taxon>Pseudonocardiales</taxon>
        <taxon>Pseudonocardiaceae</taxon>
        <taxon>Actinokineospora</taxon>
    </lineage>
</organism>
<dbReference type="PANTHER" id="PTHR43283">
    <property type="entry name" value="BETA-LACTAMASE-RELATED"/>
    <property type="match status" value="1"/>
</dbReference>
<dbReference type="InterPro" id="IPR012338">
    <property type="entry name" value="Beta-lactam/transpept-like"/>
</dbReference>
<dbReference type="EMBL" id="FOGI01000013">
    <property type="protein sequence ID" value="SES42625.1"/>
    <property type="molecule type" value="Genomic_DNA"/>
</dbReference>
<dbReference type="InterPro" id="IPR001466">
    <property type="entry name" value="Beta-lactam-related"/>
</dbReference>
<dbReference type="RefSeq" id="WP_177215812.1">
    <property type="nucleotide sequence ID" value="NZ_FOGI01000013.1"/>
</dbReference>
<dbReference type="InterPro" id="IPR050789">
    <property type="entry name" value="Diverse_Enzym_Activities"/>
</dbReference>
<feature type="domain" description="Beta-lactamase-related" evidence="1">
    <location>
        <begin position="8"/>
        <end position="320"/>
    </location>
</feature>
<gene>
    <name evidence="2" type="ORF">SAMN04487818_113164</name>
</gene>
<proteinExistence type="predicted"/>
<protein>
    <submittedName>
        <fullName evidence="2">CubicO group peptidase, beta-lactamase class C family</fullName>
    </submittedName>
</protein>
<dbReference type="SUPFAM" id="SSF56601">
    <property type="entry name" value="beta-lactamase/transpeptidase-like"/>
    <property type="match status" value="1"/>
</dbReference>
<dbReference type="STRING" id="155974.SAMN04487818_113164"/>
<dbReference type="Proteomes" id="UP000199051">
    <property type="component" value="Unassembled WGS sequence"/>
</dbReference>
<keyword evidence="3" id="KW-1185">Reference proteome</keyword>